<comment type="caution">
    <text evidence="4">The sequence shown here is derived from an EMBL/GenBank/DDBJ whole genome shotgun (WGS) entry which is preliminary data.</text>
</comment>
<dbReference type="InterPro" id="IPR015590">
    <property type="entry name" value="Aldehyde_DH_dom"/>
</dbReference>
<dbReference type="Pfam" id="PF00171">
    <property type="entry name" value="Aldedh"/>
    <property type="match status" value="1"/>
</dbReference>
<proteinExistence type="inferred from homology"/>
<evidence type="ECO:0000313" key="5">
    <source>
        <dbReference type="Proteomes" id="UP000245396"/>
    </source>
</evidence>
<dbReference type="Gene3D" id="3.40.309.10">
    <property type="entry name" value="Aldehyde Dehydrogenase, Chain A, domain 2"/>
    <property type="match status" value="1"/>
</dbReference>
<dbReference type="EMBL" id="QGGG01000001">
    <property type="protein sequence ID" value="PWJ86413.1"/>
    <property type="molecule type" value="Genomic_DNA"/>
</dbReference>
<dbReference type="GO" id="GO:0009450">
    <property type="term" value="P:gamma-aminobutyric acid catabolic process"/>
    <property type="evidence" value="ECO:0007669"/>
    <property type="project" value="TreeGrafter"/>
</dbReference>
<keyword evidence="2" id="KW-0560">Oxidoreductase</keyword>
<name>A0A316CB62_PSESE</name>
<dbReference type="FunFam" id="3.40.605.10:FF:000007">
    <property type="entry name" value="NAD/NADP-dependent betaine aldehyde dehydrogenase"/>
    <property type="match status" value="1"/>
</dbReference>
<evidence type="ECO:0000256" key="1">
    <source>
        <dbReference type="ARBA" id="ARBA00009986"/>
    </source>
</evidence>
<accession>A0A316CB62</accession>
<dbReference type="PANTHER" id="PTHR43353">
    <property type="entry name" value="SUCCINATE-SEMIALDEHYDE DEHYDROGENASE, MITOCHONDRIAL"/>
    <property type="match status" value="1"/>
</dbReference>
<dbReference type="InterPro" id="IPR050740">
    <property type="entry name" value="Aldehyde_DH_Superfamily"/>
</dbReference>
<sequence length="493" mass="52179">MAQAEVAVSMMERGLFIGGTWREASNGDRLEIRDPATGELVGSSALATRADVDLAVAAATRALPGWAGTHADQRARILHRAADLISERIDAIAAMLTREQGKPVPDSRKEIAFGIEVIRYYAEEGRRLGGSLRPSSRSDIKSMVTTAPVGVVGAIVPWNYPVDLYCWKIAPVLAAGCTLVAKPPHETPMAIAMVVQCFIEAGVPEGVVNDIPGTGPEVGAALAEHPDIRMITATASVPAGQSIMRAAAGNLKRLSLELGGQSPFVVLDDADPVEAAAAAARRSFSNMGQICIAVNRILVSKGIHKEFVEALVAETQKIKLGNGSLPGVLYGPMLHEGVRQRVTSHIEDAVAKGGKLLVGGKIPAGEEYAKGFFYEPALIDNAPDNALALTEETFGPLAAIRQVADDAEALRVANALPFGLAAYVYSRDLERAWALADRIEAGAIGVNVNDTTELQAPFGGWKMSGMGRELGPEGLGAFRESKHIKMRVRSLTA</sequence>
<dbReference type="Gene3D" id="3.40.605.10">
    <property type="entry name" value="Aldehyde Dehydrogenase, Chain A, domain 1"/>
    <property type="match status" value="1"/>
</dbReference>
<evidence type="ECO:0000259" key="3">
    <source>
        <dbReference type="Pfam" id="PF00171"/>
    </source>
</evidence>
<dbReference type="InterPro" id="IPR016162">
    <property type="entry name" value="Ald_DH_N"/>
</dbReference>
<dbReference type="SUPFAM" id="SSF53720">
    <property type="entry name" value="ALDH-like"/>
    <property type="match status" value="1"/>
</dbReference>
<evidence type="ECO:0000313" key="4">
    <source>
        <dbReference type="EMBL" id="PWJ86413.1"/>
    </source>
</evidence>
<reference evidence="4 5" key="1">
    <citation type="submission" date="2018-05" db="EMBL/GenBank/DDBJ databases">
        <title>Genomic Encyclopedia of Type Strains, Phase IV (KMG-IV): sequencing the most valuable type-strain genomes for metagenomic binning, comparative biology and taxonomic classification.</title>
        <authorList>
            <person name="Goeker M."/>
        </authorList>
    </citation>
    <scope>NUCLEOTIDE SEQUENCE [LARGE SCALE GENOMIC DNA]</scope>
    <source>
        <strain evidence="4 5">DSM 6986</strain>
    </source>
</reference>
<protein>
    <submittedName>
        <fullName evidence="4">Succinate-semialdehyde dehydrogenase/glutarate-semialdehyde dehydrogenase</fullName>
    </submittedName>
</protein>
<dbReference type="AlphaFoldDB" id="A0A316CB62"/>
<gene>
    <name evidence="4" type="ORF">C7441_101293</name>
</gene>
<feature type="domain" description="Aldehyde dehydrogenase" evidence="3">
    <location>
        <begin position="21"/>
        <end position="484"/>
    </location>
</feature>
<dbReference type="InterPro" id="IPR016160">
    <property type="entry name" value="Ald_DH_CS_CYS"/>
</dbReference>
<evidence type="ECO:0000256" key="2">
    <source>
        <dbReference type="ARBA" id="ARBA00023002"/>
    </source>
</evidence>
<dbReference type="STRING" id="1192868.GCA_000304395_02888"/>
<dbReference type="Proteomes" id="UP000245396">
    <property type="component" value="Unassembled WGS sequence"/>
</dbReference>
<dbReference type="GO" id="GO:0004777">
    <property type="term" value="F:succinate-semialdehyde dehydrogenase (NAD+) activity"/>
    <property type="evidence" value="ECO:0007669"/>
    <property type="project" value="TreeGrafter"/>
</dbReference>
<organism evidence="4 5">
    <name type="scientific">Pseudaminobacter salicylatoxidans</name>
    <dbReference type="NCBI Taxonomy" id="93369"/>
    <lineage>
        <taxon>Bacteria</taxon>
        <taxon>Pseudomonadati</taxon>
        <taxon>Pseudomonadota</taxon>
        <taxon>Alphaproteobacteria</taxon>
        <taxon>Hyphomicrobiales</taxon>
        <taxon>Phyllobacteriaceae</taxon>
        <taxon>Pseudaminobacter</taxon>
    </lineage>
</organism>
<keyword evidence="5" id="KW-1185">Reference proteome</keyword>
<comment type="similarity">
    <text evidence="1">Belongs to the aldehyde dehydrogenase family.</text>
</comment>
<dbReference type="InterPro" id="IPR016161">
    <property type="entry name" value="Ald_DH/histidinol_DH"/>
</dbReference>
<dbReference type="RefSeq" id="WP_210205593.1">
    <property type="nucleotide sequence ID" value="NZ_QGGG01000001.1"/>
</dbReference>
<dbReference type="PROSITE" id="PS00070">
    <property type="entry name" value="ALDEHYDE_DEHYDR_CYS"/>
    <property type="match status" value="1"/>
</dbReference>
<dbReference type="PANTHER" id="PTHR43353:SF5">
    <property type="entry name" value="SUCCINATE-SEMIALDEHYDE DEHYDROGENASE, MITOCHONDRIAL"/>
    <property type="match status" value="1"/>
</dbReference>
<dbReference type="InterPro" id="IPR016163">
    <property type="entry name" value="Ald_DH_C"/>
</dbReference>